<feature type="domain" description="Threonine/serine exporter-like N-terminal" evidence="8">
    <location>
        <begin position="33"/>
        <end position="275"/>
    </location>
</feature>
<dbReference type="Pfam" id="PF06738">
    <property type="entry name" value="ThrE"/>
    <property type="match status" value="1"/>
</dbReference>
<evidence type="ECO:0000256" key="2">
    <source>
        <dbReference type="ARBA" id="ARBA00022475"/>
    </source>
</evidence>
<proteinExistence type="inferred from homology"/>
<evidence type="ECO:0000256" key="4">
    <source>
        <dbReference type="ARBA" id="ARBA00022989"/>
    </source>
</evidence>
<reference evidence="9" key="2">
    <citation type="journal article" date="2022" name="Microbiol. Resour. Announc.">
        <title>Metagenome Sequencing to Explore Phylogenomics of Terrestrial Cyanobacteria.</title>
        <authorList>
            <person name="Ward R.D."/>
            <person name="Stajich J.E."/>
            <person name="Johansen J.R."/>
            <person name="Huntemann M."/>
            <person name="Clum A."/>
            <person name="Foster B."/>
            <person name="Foster B."/>
            <person name="Roux S."/>
            <person name="Palaniappan K."/>
            <person name="Varghese N."/>
            <person name="Mukherjee S."/>
            <person name="Reddy T.B.K."/>
            <person name="Daum C."/>
            <person name="Copeland A."/>
            <person name="Chen I.A."/>
            <person name="Ivanova N.N."/>
            <person name="Kyrpides N.C."/>
            <person name="Shapiro N."/>
            <person name="Eloe-Fadrosh E.A."/>
            <person name="Pietrasiak N."/>
        </authorList>
    </citation>
    <scope>NUCLEOTIDE SEQUENCE</scope>
    <source>
        <strain evidence="9">UHER 2000/2452</strain>
    </source>
</reference>
<reference evidence="9" key="1">
    <citation type="submission" date="2021-05" db="EMBL/GenBank/DDBJ databases">
        <authorList>
            <person name="Pietrasiak N."/>
            <person name="Ward R."/>
            <person name="Stajich J.E."/>
            <person name="Kurbessoian T."/>
        </authorList>
    </citation>
    <scope>NUCLEOTIDE SEQUENCE</scope>
    <source>
        <strain evidence="9">UHER 2000/2452</strain>
    </source>
</reference>
<dbReference type="PANTHER" id="PTHR34390">
    <property type="entry name" value="UPF0442 PROTEIN YJJB-RELATED"/>
    <property type="match status" value="1"/>
</dbReference>
<dbReference type="EMBL" id="JAHHHD010000042">
    <property type="protein sequence ID" value="MBW4661680.1"/>
    <property type="molecule type" value="Genomic_DNA"/>
</dbReference>
<evidence type="ECO:0000256" key="6">
    <source>
        <dbReference type="ARBA" id="ARBA00034125"/>
    </source>
</evidence>
<accession>A0A951QH03</accession>
<comment type="subcellular location">
    <subcellularLocation>
        <location evidence="1">Cell membrane</location>
        <topology evidence="1">Multi-pass membrane protein</topology>
    </subcellularLocation>
</comment>
<dbReference type="Proteomes" id="UP000757435">
    <property type="component" value="Unassembled WGS sequence"/>
</dbReference>
<name>A0A951QH03_9CYAN</name>
<keyword evidence="2" id="KW-1003">Cell membrane</keyword>
<dbReference type="GO" id="GO:0005886">
    <property type="term" value="C:plasma membrane"/>
    <property type="evidence" value="ECO:0007669"/>
    <property type="project" value="UniProtKB-SubCell"/>
</dbReference>
<evidence type="ECO:0000313" key="9">
    <source>
        <dbReference type="EMBL" id="MBW4661680.1"/>
    </source>
</evidence>
<evidence type="ECO:0000256" key="1">
    <source>
        <dbReference type="ARBA" id="ARBA00004651"/>
    </source>
</evidence>
<dbReference type="GO" id="GO:0015744">
    <property type="term" value="P:succinate transport"/>
    <property type="evidence" value="ECO:0007669"/>
    <property type="project" value="TreeGrafter"/>
</dbReference>
<keyword evidence="4 7" id="KW-1133">Transmembrane helix</keyword>
<comment type="caution">
    <text evidence="9">The sequence shown here is derived from an EMBL/GenBank/DDBJ whole genome shotgun (WGS) entry which is preliminary data.</text>
</comment>
<organism evidence="9 10">
    <name type="scientific">Drouetiella hepatica Uher 2000/2452</name>
    <dbReference type="NCBI Taxonomy" id="904376"/>
    <lineage>
        <taxon>Bacteria</taxon>
        <taxon>Bacillati</taxon>
        <taxon>Cyanobacteriota</taxon>
        <taxon>Cyanophyceae</taxon>
        <taxon>Oculatellales</taxon>
        <taxon>Oculatellaceae</taxon>
        <taxon>Drouetiella</taxon>
    </lineage>
</organism>
<evidence type="ECO:0000256" key="5">
    <source>
        <dbReference type="ARBA" id="ARBA00023136"/>
    </source>
</evidence>
<dbReference type="PANTHER" id="PTHR34390:SF2">
    <property type="entry name" value="SUCCINATE TRANSPORTER SUBUNIT YJJP-RELATED"/>
    <property type="match status" value="1"/>
</dbReference>
<evidence type="ECO:0000256" key="7">
    <source>
        <dbReference type="SAM" id="Phobius"/>
    </source>
</evidence>
<evidence type="ECO:0000259" key="8">
    <source>
        <dbReference type="Pfam" id="PF06738"/>
    </source>
</evidence>
<sequence length="281" mass="30028">MPPHNKSELTHQPELPSHRSELTIAELAQIMQVVMRFGTLMLRCGTVSFRVEEAMRQVAMTLGVERLDAFTTLTGITASAHCGALHYTQVARIYSIGVNMSRLSEVEFLSQHIPADATPSSLMATLDKIESHPSLYSPPLTVMAVAIACGAFSGLNGGGTAEFMAATAAAGIGQWVRMRINRRYLNPIAITVVCAAIATLLCNFALKSLIWLGLESQTQDSAFLAAVLFLVPGMPLVTAALDLVRLDLLSGMSRVMYALLLLAGGAFGMMLGMSLVGLSLT</sequence>
<protein>
    <submittedName>
        <fullName evidence="9">Threonine/serine exporter family protein</fullName>
    </submittedName>
</protein>
<gene>
    <name evidence="9" type="ORF">KME15_23670</name>
</gene>
<evidence type="ECO:0000256" key="3">
    <source>
        <dbReference type="ARBA" id="ARBA00022692"/>
    </source>
</evidence>
<keyword evidence="5 7" id="KW-0472">Membrane</keyword>
<comment type="similarity">
    <text evidence="6">Belongs to the ThrE exporter (TC 2.A.79) family.</text>
</comment>
<evidence type="ECO:0000313" key="10">
    <source>
        <dbReference type="Proteomes" id="UP000757435"/>
    </source>
</evidence>
<feature type="transmembrane region" description="Helical" evidence="7">
    <location>
        <begin position="184"/>
        <end position="210"/>
    </location>
</feature>
<dbReference type="InterPro" id="IPR050539">
    <property type="entry name" value="ThrE_Dicarb/AminoAcid_Exp"/>
</dbReference>
<dbReference type="InterPro" id="IPR010619">
    <property type="entry name" value="ThrE-like_N"/>
</dbReference>
<dbReference type="GO" id="GO:0022857">
    <property type="term" value="F:transmembrane transporter activity"/>
    <property type="evidence" value="ECO:0007669"/>
    <property type="project" value="InterPro"/>
</dbReference>
<keyword evidence="3 7" id="KW-0812">Transmembrane</keyword>
<feature type="transmembrane region" description="Helical" evidence="7">
    <location>
        <begin position="256"/>
        <end position="280"/>
    </location>
</feature>
<feature type="transmembrane region" description="Helical" evidence="7">
    <location>
        <begin position="222"/>
        <end position="244"/>
    </location>
</feature>
<dbReference type="AlphaFoldDB" id="A0A951QH03"/>